<dbReference type="GO" id="GO:0003677">
    <property type="term" value="F:DNA binding"/>
    <property type="evidence" value="ECO:0007669"/>
    <property type="project" value="UniProtKB-KW"/>
</dbReference>
<evidence type="ECO:0000259" key="9">
    <source>
        <dbReference type="Pfam" id="PF04042"/>
    </source>
</evidence>
<evidence type="ECO:0000313" key="10">
    <source>
        <dbReference type="EMBL" id="OSS44280.1"/>
    </source>
</evidence>
<reference evidence="10 11" key="1">
    <citation type="journal article" date="2017" name="Genome Announc.">
        <title>Genome sequence of the saprophytic ascomycete Epicoccum nigrum ICMP 19927 strain isolated from New Zealand.</title>
        <authorList>
            <person name="Fokin M."/>
            <person name="Fleetwood D."/>
            <person name="Weir B.S."/>
            <person name="Villas-Boas S.G."/>
        </authorList>
    </citation>
    <scope>NUCLEOTIDE SEQUENCE [LARGE SCALE GENOMIC DNA]</scope>
    <source>
        <strain evidence="10 11">ICMP 19927</strain>
    </source>
</reference>
<name>A0A1Y2LKK3_EPING</name>
<evidence type="ECO:0000256" key="5">
    <source>
        <dbReference type="ARBA" id="ARBA00023125"/>
    </source>
</evidence>
<dbReference type="EMBL" id="KZ107858">
    <property type="protein sequence ID" value="OSS44280.1"/>
    <property type="molecule type" value="Genomic_DNA"/>
</dbReference>
<accession>A0A1Y2LKK3</accession>
<dbReference type="GO" id="GO:0008622">
    <property type="term" value="C:epsilon DNA polymerase complex"/>
    <property type="evidence" value="ECO:0007669"/>
    <property type="project" value="InterPro"/>
</dbReference>
<feature type="region of interest" description="Disordered" evidence="8">
    <location>
        <begin position="1"/>
        <end position="49"/>
    </location>
</feature>
<dbReference type="FunCoup" id="A0A1Y2LKK3">
    <property type="interactions" value="738"/>
</dbReference>
<protein>
    <recommendedName>
        <fullName evidence="3">DNA polymerase epsilon subunit B</fullName>
    </recommendedName>
    <alternativeName>
        <fullName evidence="7">DNA polymerase II subunit 2</fullName>
    </alternativeName>
</protein>
<comment type="subcellular location">
    <subcellularLocation>
        <location evidence="1">Nucleus</location>
    </subcellularLocation>
</comment>
<evidence type="ECO:0000256" key="1">
    <source>
        <dbReference type="ARBA" id="ARBA00004123"/>
    </source>
</evidence>
<organism evidence="10 11">
    <name type="scientific">Epicoccum nigrum</name>
    <name type="common">Soil fungus</name>
    <name type="synonym">Epicoccum purpurascens</name>
    <dbReference type="NCBI Taxonomy" id="105696"/>
    <lineage>
        <taxon>Eukaryota</taxon>
        <taxon>Fungi</taxon>
        <taxon>Dikarya</taxon>
        <taxon>Ascomycota</taxon>
        <taxon>Pezizomycotina</taxon>
        <taxon>Dothideomycetes</taxon>
        <taxon>Pleosporomycetidae</taxon>
        <taxon>Pleosporales</taxon>
        <taxon>Pleosporineae</taxon>
        <taxon>Didymellaceae</taxon>
        <taxon>Epicoccum</taxon>
    </lineage>
</organism>
<dbReference type="InParanoid" id="A0A1Y2LKK3"/>
<evidence type="ECO:0000256" key="7">
    <source>
        <dbReference type="ARBA" id="ARBA00032930"/>
    </source>
</evidence>
<evidence type="ECO:0000256" key="3">
    <source>
        <dbReference type="ARBA" id="ARBA00016011"/>
    </source>
</evidence>
<feature type="region of interest" description="Disordered" evidence="8">
    <location>
        <begin position="745"/>
        <end position="779"/>
    </location>
</feature>
<dbReference type="PANTHER" id="PTHR12708:SF0">
    <property type="entry name" value="DNA POLYMERASE EPSILON SUBUNIT 2"/>
    <property type="match status" value="1"/>
</dbReference>
<evidence type="ECO:0000256" key="2">
    <source>
        <dbReference type="ARBA" id="ARBA00009560"/>
    </source>
</evidence>
<dbReference type="Pfam" id="PF04042">
    <property type="entry name" value="DNA_pol_E_B"/>
    <property type="match status" value="1"/>
</dbReference>
<dbReference type="Proteomes" id="UP000193240">
    <property type="component" value="Unassembled WGS sequence"/>
</dbReference>
<feature type="domain" description="DNA polymerase alpha/delta/epsilon subunit B" evidence="9">
    <location>
        <begin position="450"/>
        <end position="731"/>
    </location>
</feature>
<proteinExistence type="inferred from homology"/>
<dbReference type="InterPro" id="IPR016266">
    <property type="entry name" value="POLE2"/>
</dbReference>
<dbReference type="GO" id="GO:0042276">
    <property type="term" value="P:error-prone translesion synthesis"/>
    <property type="evidence" value="ECO:0007669"/>
    <property type="project" value="TreeGrafter"/>
</dbReference>
<evidence type="ECO:0000256" key="8">
    <source>
        <dbReference type="SAM" id="MobiDB-lite"/>
    </source>
</evidence>
<keyword evidence="11" id="KW-1185">Reference proteome</keyword>
<keyword evidence="6" id="KW-0539">Nucleus</keyword>
<keyword evidence="5" id="KW-0238">DNA-binding</keyword>
<evidence type="ECO:0000256" key="4">
    <source>
        <dbReference type="ARBA" id="ARBA00022705"/>
    </source>
</evidence>
<evidence type="ECO:0000313" key="11">
    <source>
        <dbReference type="Proteomes" id="UP000193240"/>
    </source>
</evidence>
<evidence type="ECO:0000256" key="6">
    <source>
        <dbReference type="ARBA" id="ARBA00023242"/>
    </source>
</evidence>
<dbReference type="PANTHER" id="PTHR12708">
    <property type="entry name" value="DNA POLYMERASE EPSILON SUBUNIT B"/>
    <property type="match status" value="1"/>
</dbReference>
<keyword evidence="4" id="KW-0235">DNA replication</keyword>
<feature type="compositionally biased region" description="Basic and acidic residues" evidence="8">
    <location>
        <begin position="1009"/>
        <end position="1018"/>
    </location>
</feature>
<dbReference type="InterPro" id="IPR007185">
    <property type="entry name" value="DNA_pol_a/d/e_bsu"/>
</dbReference>
<dbReference type="AlphaFoldDB" id="A0A1Y2LKK3"/>
<feature type="region of interest" description="Disordered" evidence="8">
    <location>
        <begin position="995"/>
        <end position="1018"/>
    </location>
</feature>
<feature type="compositionally biased region" description="Pro residues" evidence="8">
    <location>
        <begin position="12"/>
        <end position="22"/>
    </location>
</feature>
<gene>
    <name evidence="10" type="ORF">B5807_11070</name>
</gene>
<dbReference type="GO" id="GO:0006261">
    <property type="term" value="P:DNA-templated DNA replication"/>
    <property type="evidence" value="ECO:0007669"/>
    <property type="project" value="InterPro"/>
</dbReference>
<sequence length="1047" mass="113548">MATARRPDKPSAVPPNPNPIPSSSPAFGTPVHPIHPRRTAPIRAPPGLAPKSKSTVLPILLPPATLRPLAFRTFTKKHNLTLTSSALQALATFIGKHCGSGWREEGLAEKVLEEVAKSWKKCGGQVIVEGDKDVFQGILRTLEGAMEGGRVTQGSSLGRQSSFSFGAEQAALPSRPALDAVSSFGMSSLDVEDKDDDEELLKDPREWVKVIGAFEQPKQVYNVSQRHFEKSTSKPSLFPNPAHKTELFRQRYHIVHQRILRNETFQTPTFSATRSATLGRTGSIATSQTNTITPIANLLGRTGSTHLLLGMLVVSPTGALSLSDLTGTILLDMQHARPIPETGAYFAPGMIVLVDGSYEEDNGIGSSNLGGTGGIGGTIGGKFLAFSVGHPPCERRTATLGGTDEIDKSSLQGPAFGWTDFLGVGSQRATGSRMNRIASNLLTSTAPHNIVIASDLHLDTPSSLSALRTLLRAYSPSQTDPNPAYPLAIVLMGNFSSKATLAGVPGAGSIEYKEHFDALASVLSEYQHLIAHTSLVFVPGDNDAWPSAFSSGAATPLPRKPVPALFTSRIRRAVAEANREVWGSGREKGKEGEVIWTSNPSRLSWFGVKGEMAIIRDDLLGRLHRSSIRFPKPQPDDEDDDEMPFAPSHDLNEAMDLDQPAPQALQPHPEPPVDMATQTARALTRTILSQSHLSPFPLSSRPLHWDFAHALGLYPLPSAVVLADAEAPPFVVKYCGCTVLSPGSLDASRGSKGREGRASASSTENNRETQNDVDASLARPQLLESEPFLTVNEWPGNLDPQPDPTPTRYDLWYGRHKTVDHLPAWTPQVVPINKPIVTHKREFKNPTTEPMTGCGGNVCWDDPSTAYKSTKMRPAKPGWFQHDGFAIRRWDTPSRTGSTTLPVGMKLPDDAESSRIHIKLKRGSGEAWSCCSSSACHNGKIAIIPFSTSTCPLGKASRHRGQSIYHDSRVTGERGERVDVQDWPTQWKEKVLKGKEDVDAETSETPVENARKRSREEALEGDLGADNVDKREYSITFSYLLVAIGTL</sequence>
<dbReference type="STRING" id="105696.A0A1Y2LKK3"/>
<feature type="region of interest" description="Disordered" evidence="8">
    <location>
        <begin position="628"/>
        <end position="652"/>
    </location>
</feature>
<comment type="similarity">
    <text evidence="2">Belongs to the DNA polymerase epsilon subunit B family.</text>
</comment>